<feature type="compositionally biased region" description="Low complexity" evidence="1">
    <location>
        <begin position="87"/>
        <end position="97"/>
    </location>
</feature>
<dbReference type="STRING" id="391625.PPSIR1_42074"/>
<accession>A6G106</accession>
<gene>
    <name evidence="2" type="ORF">PPSIR1_42074</name>
</gene>
<evidence type="ECO:0000313" key="2">
    <source>
        <dbReference type="EMBL" id="EDM80544.1"/>
    </source>
</evidence>
<dbReference type="RefSeq" id="WP_006970405.1">
    <property type="nucleotide sequence ID" value="NZ_ABCS01000010.1"/>
</dbReference>
<keyword evidence="3" id="KW-1185">Reference proteome</keyword>
<evidence type="ECO:0000313" key="3">
    <source>
        <dbReference type="Proteomes" id="UP000005801"/>
    </source>
</evidence>
<dbReference type="AlphaFoldDB" id="A6G106"/>
<name>A6G106_9BACT</name>
<evidence type="ECO:0000256" key="1">
    <source>
        <dbReference type="SAM" id="MobiDB-lite"/>
    </source>
</evidence>
<feature type="compositionally biased region" description="Basic and acidic residues" evidence="1">
    <location>
        <begin position="46"/>
        <end position="61"/>
    </location>
</feature>
<protein>
    <submittedName>
        <fullName evidence="2">Uncharacterized protein</fullName>
    </submittedName>
</protein>
<proteinExistence type="predicted"/>
<feature type="compositionally biased region" description="Basic and acidic residues" evidence="1">
    <location>
        <begin position="26"/>
        <end position="38"/>
    </location>
</feature>
<dbReference type="Proteomes" id="UP000005801">
    <property type="component" value="Unassembled WGS sequence"/>
</dbReference>
<dbReference type="EMBL" id="ABCS01000010">
    <property type="protein sequence ID" value="EDM80544.1"/>
    <property type="molecule type" value="Genomic_DNA"/>
</dbReference>
<organism evidence="2 3">
    <name type="scientific">Plesiocystis pacifica SIR-1</name>
    <dbReference type="NCBI Taxonomy" id="391625"/>
    <lineage>
        <taxon>Bacteria</taxon>
        <taxon>Pseudomonadati</taxon>
        <taxon>Myxococcota</taxon>
        <taxon>Polyangia</taxon>
        <taxon>Nannocystales</taxon>
        <taxon>Nannocystaceae</taxon>
        <taxon>Plesiocystis</taxon>
    </lineage>
</organism>
<dbReference type="OrthoDB" id="9911451at2"/>
<reference evidence="2 3" key="1">
    <citation type="submission" date="2007-06" db="EMBL/GenBank/DDBJ databases">
        <authorList>
            <person name="Shimkets L."/>
            <person name="Ferriera S."/>
            <person name="Johnson J."/>
            <person name="Kravitz S."/>
            <person name="Beeson K."/>
            <person name="Sutton G."/>
            <person name="Rogers Y.-H."/>
            <person name="Friedman R."/>
            <person name="Frazier M."/>
            <person name="Venter J.C."/>
        </authorList>
    </citation>
    <scope>NUCLEOTIDE SEQUENCE [LARGE SCALE GENOMIC DNA]</scope>
    <source>
        <strain evidence="2 3">SIR-1</strain>
    </source>
</reference>
<sequence length="187" mass="19922">MGRGAKNHRFFEQRAVAPQEAGAGSPERRQVRDRRDPNQTHLYAGVERRQGPRRATDLPSGLRDRPLAVALAVVAGVATALTIGSLSSRPRASPSAGELTAAQRGLRPTAPSPAEREALETAQSVRDAAEALTPATVQLDERAAEHWLPIAAELEALRDDPSTPTSLCAEFEATLAALERVGLLEPA</sequence>
<feature type="region of interest" description="Disordered" evidence="1">
    <location>
        <begin position="1"/>
        <end position="61"/>
    </location>
</feature>
<feature type="region of interest" description="Disordered" evidence="1">
    <location>
        <begin position="87"/>
        <end position="112"/>
    </location>
</feature>
<comment type="caution">
    <text evidence="2">The sequence shown here is derived from an EMBL/GenBank/DDBJ whole genome shotgun (WGS) entry which is preliminary data.</text>
</comment>